<evidence type="ECO:0000313" key="2">
    <source>
        <dbReference type="EMBL" id="CAD7628264.1"/>
    </source>
</evidence>
<feature type="region of interest" description="Disordered" evidence="1">
    <location>
        <begin position="133"/>
        <end position="155"/>
    </location>
</feature>
<name>A0A7R9KU30_9ACAR</name>
<accession>A0A7R9KU30</accession>
<gene>
    <name evidence="2" type="ORF">OSB1V03_LOCUS8686</name>
</gene>
<feature type="region of interest" description="Disordered" evidence="1">
    <location>
        <begin position="14"/>
        <end position="109"/>
    </location>
</feature>
<dbReference type="Proteomes" id="UP000759131">
    <property type="component" value="Unassembled WGS sequence"/>
</dbReference>
<evidence type="ECO:0000256" key="1">
    <source>
        <dbReference type="SAM" id="MobiDB-lite"/>
    </source>
</evidence>
<dbReference type="EMBL" id="CAJPIZ010005532">
    <property type="protein sequence ID" value="CAG2108694.1"/>
    <property type="molecule type" value="Genomic_DNA"/>
</dbReference>
<organism evidence="2">
    <name type="scientific">Medioppia subpectinata</name>
    <dbReference type="NCBI Taxonomy" id="1979941"/>
    <lineage>
        <taxon>Eukaryota</taxon>
        <taxon>Metazoa</taxon>
        <taxon>Ecdysozoa</taxon>
        <taxon>Arthropoda</taxon>
        <taxon>Chelicerata</taxon>
        <taxon>Arachnida</taxon>
        <taxon>Acari</taxon>
        <taxon>Acariformes</taxon>
        <taxon>Sarcoptiformes</taxon>
        <taxon>Oribatida</taxon>
        <taxon>Brachypylina</taxon>
        <taxon>Oppioidea</taxon>
        <taxon>Oppiidae</taxon>
        <taxon>Medioppia</taxon>
    </lineage>
</organism>
<sequence length="155" mass="16973">MVLSSNQNALAHLYKAQGTGRGRRRPVPKYEPTPQTTPPELARHYGTDSMDAEMSYSPAYEGGQHEDSAAIPRPLSNAQVMELIAQMDKTLQLDDTDSPAPETTPVTAPVIGHTPRVKVYERVLTLWLNRLGPDGSLINDDPQPPESPTQGLSKM</sequence>
<evidence type="ECO:0000313" key="3">
    <source>
        <dbReference type="Proteomes" id="UP000759131"/>
    </source>
</evidence>
<feature type="compositionally biased region" description="Low complexity" evidence="1">
    <location>
        <begin position="99"/>
        <end position="109"/>
    </location>
</feature>
<dbReference type="AlphaFoldDB" id="A0A7R9KU30"/>
<proteinExistence type="predicted"/>
<dbReference type="EMBL" id="OC860107">
    <property type="protein sequence ID" value="CAD7628264.1"/>
    <property type="molecule type" value="Genomic_DNA"/>
</dbReference>
<keyword evidence="3" id="KW-1185">Reference proteome</keyword>
<protein>
    <submittedName>
        <fullName evidence="2">Uncharacterized protein</fullName>
    </submittedName>
</protein>
<reference evidence="2" key="1">
    <citation type="submission" date="2020-11" db="EMBL/GenBank/DDBJ databases">
        <authorList>
            <person name="Tran Van P."/>
        </authorList>
    </citation>
    <scope>NUCLEOTIDE SEQUENCE</scope>
</reference>